<reference evidence="3 4" key="1">
    <citation type="submission" date="2010-12" db="EMBL/GenBank/DDBJ databases">
        <title>The Genome Sequence of Coprobacillus sp. strain 29_1.</title>
        <authorList>
            <consortium name="The Broad Institute Genome Sequencing Platform"/>
            <person name="Earl A."/>
            <person name="Ward D."/>
            <person name="Feldgarden M."/>
            <person name="Gevers D."/>
            <person name="Daigneault M."/>
            <person name="Sibley C.D."/>
            <person name="White A."/>
            <person name="Strauss J."/>
            <person name="Allen-Vercoe E."/>
            <person name="Young S.K."/>
            <person name="Zeng Q."/>
            <person name="Gargeya S."/>
            <person name="Fitzgerald M."/>
            <person name="Haas B."/>
            <person name="Abouelleil A."/>
            <person name="Alvarado L."/>
            <person name="Arachchi H.M."/>
            <person name="Berlin A."/>
            <person name="Brown A."/>
            <person name="Chapman S.B."/>
            <person name="Chen Z."/>
            <person name="Dunbar C."/>
            <person name="Freedman E."/>
            <person name="Gearin G."/>
            <person name="Gellesch M."/>
            <person name="Goldberg J."/>
            <person name="Griggs A."/>
            <person name="Gujja S."/>
            <person name="Heilman E."/>
            <person name="Heiman D."/>
            <person name="Howarth C."/>
            <person name="Larson L."/>
            <person name="Lui A."/>
            <person name="MacDonald P.J.P."/>
            <person name="Mehta T."/>
            <person name="Montmayeur A."/>
            <person name="Murphy C."/>
            <person name="Neiman D."/>
            <person name="Pearson M."/>
            <person name="Priest M."/>
            <person name="Roberts A."/>
            <person name="Saif S."/>
            <person name="Shea T."/>
            <person name="Shenoy N."/>
            <person name="Sisk P."/>
            <person name="Stolte C."/>
            <person name="Sykes S."/>
            <person name="White J."/>
            <person name="Yandava C."/>
            <person name="Nusbaum C."/>
            <person name="Birren B."/>
        </authorList>
    </citation>
    <scope>NUCLEOTIDE SEQUENCE [LARGE SCALE GENOMIC DNA]</scope>
    <source>
        <strain evidence="3 4">29_1</strain>
    </source>
</reference>
<feature type="transmembrane region" description="Helical" evidence="1">
    <location>
        <begin position="122"/>
        <end position="143"/>
    </location>
</feature>
<comment type="caution">
    <text evidence="3">The sequence shown here is derived from an EMBL/GenBank/DDBJ whole genome shotgun (WGS) entry which is preliminary data.</text>
</comment>
<dbReference type="AlphaFoldDB" id="E7GAS9"/>
<dbReference type="SUPFAM" id="SSF55874">
    <property type="entry name" value="ATPase domain of HSP90 chaperone/DNA topoisomerase II/histidine kinase"/>
    <property type="match status" value="1"/>
</dbReference>
<feature type="transmembrane region" description="Helical" evidence="1">
    <location>
        <begin position="55"/>
        <end position="74"/>
    </location>
</feature>
<dbReference type="EMBL" id="ADKX01000033">
    <property type="protein sequence ID" value="EFW04745.1"/>
    <property type="molecule type" value="Genomic_DNA"/>
</dbReference>
<feature type="transmembrane region" description="Helical" evidence="1">
    <location>
        <begin position="164"/>
        <end position="185"/>
    </location>
</feature>
<evidence type="ECO:0000313" key="3">
    <source>
        <dbReference type="EMBL" id="EFW04745.1"/>
    </source>
</evidence>
<evidence type="ECO:0000259" key="2">
    <source>
        <dbReference type="Pfam" id="PF14501"/>
    </source>
</evidence>
<keyword evidence="1" id="KW-1133">Transmembrane helix</keyword>
<dbReference type="Gene3D" id="3.30.565.10">
    <property type="entry name" value="Histidine kinase-like ATPase, C-terminal domain"/>
    <property type="match status" value="1"/>
</dbReference>
<evidence type="ECO:0000313" key="4">
    <source>
        <dbReference type="Proteomes" id="UP000003157"/>
    </source>
</evidence>
<dbReference type="OrthoDB" id="9813149at2"/>
<dbReference type="RefSeq" id="WP_008788971.1">
    <property type="nucleotide sequence ID" value="NZ_AKCB01000001.1"/>
</dbReference>
<dbReference type="HOGENOM" id="CLU_020211_13_3_9"/>
<keyword evidence="1" id="KW-0472">Membrane</keyword>
<accession>E7GAS9</accession>
<keyword evidence="1" id="KW-0812">Transmembrane</keyword>
<feature type="domain" description="Sensor histidine kinase NatK-like C-terminal" evidence="2">
    <location>
        <begin position="322"/>
        <end position="418"/>
    </location>
</feature>
<dbReference type="PANTHER" id="PTHR40448">
    <property type="entry name" value="TWO-COMPONENT SENSOR HISTIDINE KINASE"/>
    <property type="match status" value="1"/>
</dbReference>
<dbReference type="Proteomes" id="UP000003157">
    <property type="component" value="Unassembled WGS sequence"/>
</dbReference>
<dbReference type="GO" id="GO:0042802">
    <property type="term" value="F:identical protein binding"/>
    <property type="evidence" value="ECO:0007669"/>
    <property type="project" value="TreeGrafter"/>
</dbReference>
<feature type="transmembrane region" description="Helical" evidence="1">
    <location>
        <begin position="191"/>
        <end position="209"/>
    </location>
</feature>
<feature type="transmembrane region" description="Helical" evidence="1">
    <location>
        <begin position="6"/>
        <end position="23"/>
    </location>
</feature>
<organism evidence="3 4">
    <name type="scientific">Coprobacillus cateniformis</name>
    <dbReference type="NCBI Taxonomy" id="100884"/>
    <lineage>
        <taxon>Bacteria</taxon>
        <taxon>Bacillati</taxon>
        <taxon>Bacillota</taxon>
        <taxon>Erysipelotrichia</taxon>
        <taxon>Erysipelotrichales</taxon>
        <taxon>Coprobacillaceae</taxon>
        <taxon>Coprobacillus</taxon>
    </lineage>
</organism>
<dbReference type="InterPro" id="IPR036890">
    <property type="entry name" value="HATPase_C_sf"/>
</dbReference>
<dbReference type="InterPro" id="IPR032834">
    <property type="entry name" value="NatK-like_C"/>
</dbReference>
<protein>
    <recommendedName>
        <fullName evidence="2">Sensor histidine kinase NatK-like C-terminal domain-containing protein</fullName>
    </recommendedName>
</protein>
<evidence type="ECO:0000256" key="1">
    <source>
        <dbReference type="SAM" id="Phobius"/>
    </source>
</evidence>
<sequence>MVLEYLYCLIYETVIGYIFYQLIKKDSQKIIIRIVFLSFINFITTYLIGHLLGQLVVYDIPYLGILLNLILLYIEIQVYKNIIYNYALVGFVISSYYCLYGFISLIINRMSIHIFHLDFSDLYAVGFMRIIIIFIIVMISFLIMKYLIKITNIKNAYLPQQYICFYNLIIIIVILIVMLLSQYIVYDDSHVLLIFFFIIILYTCFHILLHQTMNIYREKEVEKTKNQMNNMILQNINLHIKNQEEIKKFKHDIKNKLETIQYLNLEHSHQLYNEVIQELKSIDKLIHTQNPYIDAIINTKYAQYKDQIKFHCVVKSIEDGHMKVTDLCSILFNLLDNAIEETLKTNQKEINIYIEYSLNELIIQVKNPIVNHNIDWISHKGGEHQGLGLTIIQEKVNLYNGIYKKQITEDTFISYIYISFHN</sequence>
<dbReference type="GeneID" id="78229816"/>
<keyword evidence="4" id="KW-1185">Reference proteome</keyword>
<feature type="transmembrane region" description="Helical" evidence="1">
    <location>
        <begin position="86"/>
        <end position="107"/>
    </location>
</feature>
<dbReference type="eggNOG" id="COG3290">
    <property type="taxonomic scope" value="Bacteria"/>
</dbReference>
<dbReference type="PANTHER" id="PTHR40448:SF1">
    <property type="entry name" value="TWO-COMPONENT SENSOR HISTIDINE KINASE"/>
    <property type="match status" value="1"/>
</dbReference>
<dbReference type="STRING" id="100884.GCA_000269565_01966"/>
<feature type="transmembrane region" description="Helical" evidence="1">
    <location>
        <begin position="30"/>
        <end position="49"/>
    </location>
</feature>
<proteinExistence type="predicted"/>
<gene>
    <name evidence="3" type="ORF">HMPREF9488_01869</name>
</gene>
<dbReference type="Pfam" id="PF14501">
    <property type="entry name" value="HATPase_c_5"/>
    <property type="match status" value="1"/>
</dbReference>
<name>E7GAS9_9FIRM</name>